<dbReference type="AlphaFoldDB" id="A0A973W3B9"/>
<evidence type="ECO:0000313" key="1">
    <source>
        <dbReference type="EMBL" id="NVI46360.1"/>
    </source>
</evidence>
<accession>A0A973W3B9</accession>
<gene>
    <name evidence="1" type="ORF">HAP48_026050</name>
</gene>
<sequence length="442" mass="46164">MASSFLDVCRFISGVAGTADFTVGSALAGYQTPSTAGAITSASYSYRAESADLTQWEIGIGTWSGTTLGRQIVLANSLGTTAKISFSTTPIVGIGALSADLNTLRGDTNALRNGCFDIWQRGTSFTNTGTGTFQYGPDGWMLDSVGAACTIAQVFATGNSQWAAQITGATSNTDVQLMQRIESNKAAKLAGRRCTLQALITNNSGATITPTAGAAFPNAVDNWTTATNDLNAVSFQSIPNNGVVRVALTFLVSPNAKNGYEVWFDFGALNANTKTIAITEVDLQPTPSFPAGLTSFPPPIFFRDPSDELMLAYRYLYPVLQGQVGLGTSIVLPSLGAKTSSTTIDIPVWLPLPMRIPPFGFVGTTPTWQASNPTSGNVVAFFDNNVPGFLTNAGTISVSLSGGSARGGLLRFSSTAAYSGSQGDNGNLFVSPNVNLLLTAEL</sequence>
<reference evidence="1" key="1">
    <citation type="submission" date="2020-06" db="EMBL/GenBank/DDBJ databases">
        <title>Whole Genome Sequence of Bradyrhizobium sp. Strain 1S1.</title>
        <authorList>
            <person name="Bromfield E.S.P."/>
            <person name="Cloutier S."/>
        </authorList>
    </citation>
    <scope>NUCLEOTIDE SEQUENCE [LARGE SCALE GENOMIC DNA]</scope>
    <source>
        <strain evidence="1">1S1</strain>
    </source>
</reference>
<organism evidence="1">
    <name type="scientific">Bradyrhizobium septentrionale</name>
    <dbReference type="NCBI Taxonomy" id="1404411"/>
    <lineage>
        <taxon>Bacteria</taxon>
        <taxon>Pseudomonadati</taxon>
        <taxon>Pseudomonadota</taxon>
        <taxon>Alphaproteobacteria</taxon>
        <taxon>Hyphomicrobiales</taxon>
        <taxon>Nitrobacteraceae</taxon>
        <taxon>Bradyrhizobium</taxon>
    </lineage>
</organism>
<protein>
    <submittedName>
        <fullName evidence="1">Uncharacterized protein</fullName>
    </submittedName>
</protein>
<dbReference type="EMBL" id="JAAOLE020000001">
    <property type="protein sequence ID" value="NVI46360.1"/>
    <property type="molecule type" value="Genomic_DNA"/>
</dbReference>
<proteinExistence type="predicted"/>
<dbReference type="RefSeq" id="WP_166205685.1">
    <property type="nucleotide sequence ID" value="NZ_CP088285.1"/>
</dbReference>
<comment type="caution">
    <text evidence="1">The sequence shown here is derived from an EMBL/GenBank/DDBJ whole genome shotgun (WGS) entry which is preliminary data.</text>
</comment>
<name>A0A973W3B9_9BRAD</name>